<evidence type="ECO:0000313" key="1">
    <source>
        <dbReference type="EMBL" id="OTF81702.1"/>
    </source>
</evidence>
<dbReference type="PANTHER" id="PTHR46591">
    <property type="entry name" value="ZINC FINGER FYVE DOMAIN-CONTAINING PROTEIN 26"/>
    <property type="match status" value="1"/>
</dbReference>
<gene>
    <name evidence="1" type="ORF">BLA29_004671</name>
</gene>
<dbReference type="GO" id="GO:0000724">
    <property type="term" value="P:double-strand break repair via homologous recombination"/>
    <property type="evidence" value="ECO:0007669"/>
    <property type="project" value="InterPro"/>
</dbReference>
<dbReference type="GO" id="GO:0032465">
    <property type="term" value="P:regulation of cytokinesis"/>
    <property type="evidence" value="ECO:0007669"/>
    <property type="project" value="TreeGrafter"/>
</dbReference>
<reference evidence="1 2" key="1">
    <citation type="submission" date="2017-03" db="EMBL/GenBank/DDBJ databases">
        <title>Genome Survey of Euroglyphus maynei.</title>
        <authorList>
            <person name="Arlian L.G."/>
            <person name="Morgan M.S."/>
            <person name="Rider S.D."/>
        </authorList>
    </citation>
    <scope>NUCLEOTIDE SEQUENCE [LARGE SCALE GENOMIC DNA]</scope>
    <source>
        <strain evidence="1">Arlian Lab</strain>
        <tissue evidence="1">Whole body</tissue>
    </source>
</reference>
<sequence length="442" mass="51960">MIGYVLNNNIQKLQEKLLEAERFELTIDIAKKYGNVYSSIWKSWALISLKYFHFAEARQKFARYFDQVKRFSEIQKTLHMIIETLVSVNSNSLTSISIKDKCSRIIFGQFDFFTDTPTLSSSSKINISTLVNHQLKPRILQEIVYYLETYGSKDDQLNFYVSHFYWKEAIDSFLHTQPSSSVETKSNMVNNFLEKIFIPAQVNGHLSELFAAIRIVDPKQQQLGSSLIHICKYLNRNESFHTLYRLQVFMNDYLRAAITQINHFFLSPSLLFANFGQTSSTNDLNSFELLFHRITHLEKARDYCNMYLHNIDFIRLKRGCLSVDKKDVYKQIRLIELQIDILRRFWRRKIHFPVTIMIKSDNVDDLENHFKTLNYGSTSQILSAYAFAHLRRQFSSLEQTEQKPVQSTTLRLPYPPTLLEHDPIRKSLITAFVILYYGKKNI</sequence>
<dbReference type="GO" id="GO:0005765">
    <property type="term" value="C:lysosomal membrane"/>
    <property type="evidence" value="ECO:0007669"/>
    <property type="project" value="TreeGrafter"/>
</dbReference>
<dbReference type="GO" id="GO:0005813">
    <property type="term" value="C:centrosome"/>
    <property type="evidence" value="ECO:0007669"/>
    <property type="project" value="TreeGrafter"/>
</dbReference>
<evidence type="ECO:0000313" key="2">
    <source>
        <dbReference type="Proteomes" id="UP000194236"/>
    </source>
</evidence>
<accession>A0A1Y3BLL4</accession>
<organism evidence="1 2">
    <name type="scientific">Euroglyphus maynei</name>
    <name type="common">Mayne's house dust mite</name>
    <dbReference type="NCBI Taxonomy" id="6958"/>
    <lineage>
        <taxon>Eukaryota</taxon>
        <taxon>Metazoa</taxon>
        <taxon>Ecdysozoa</taxon>
        <taxon>Arthropoda</taxon>
        <taxon>Chelicerata</taxon>
        <taxon>Arachnida</taxon>
        <taxon>Acari</taxon>
        <taxon>Acariformes</taxon>
        <taxon>Sarcoptiformes</taxon>
        <taxon>Astigmata</taxon>
        <taxon>Psoroptidia</taxon>
        <taxon>Analgoidea</taxon>
        <taxon>Pyroglyphidae</taxon>
        <taxon>Pyroglyphinae</taxon>
        <taxon>Euroglyphus</taxon>
    </lineage>
</organism>
<proteinExistence type="predicted"/>
<dbReference type="EMBL" id="MUJZ01012238">
    <property type="protein sequence ID" value="OTF81702.1"/>
    <property type="molecule type" value="Genomic_DNA"/>
</dbReference>
<dbReference type="InterPro" id="IPR028730">
    <property type="entry name" value="ZFYVE26"/>
</dbReference>
<dbReference type="GO" id="GO:0032266">
    <property type="term" value="F:phosphatidylinositol-3-phosphate binding"/>
    <property type="evidence" value="ECO:0007669"/>
    <property type="project" value="InterPro"/>
</dbReference>
<protein>
    <submittedName>
        <fullName evidence="1">Uncharacterized protein</fullName>
    </submittedName>
</protein>
<dbReference type="PANTHER" id="PTHR46591:SF1">
    <property type="entry name" value="ZINC FINGER FYVE DOMAIN-CONTAINING PROTEIN 26"/>
    <property type="match status" value="1"/>
</dbReference>
<feature type="non-terminal residue" evidence="1">
    <location>
        <position position="442"/>
    </location>
</feature>
<dbReference type="GO" id="GO:0030496">
    <property type="term" value="C:midbody"/>
    <property type="evidence" value="ECO:0007669"/>
    <property type="project" value="TreeGrafter"/>
</dbReference>
<name>A0A1Y3BLL4_EURMA</name>
<dbReference type="Proteomes" id="UP000194236">
    <property type="component" value="Unassembled WGS sequence"/>
</dbReference>
<dbReference type="AlphaFoldDB" id="A0A1Y3BLL4"/>
<dbReference type="OrthoDB" id="6514509at2759"/>
<comment type="caution">
    <text evidence="1">The sequence shown here is derived from an EMBL/GenBank/DDBJ whole genome shotgun (WGS) entry which is preliminary data.</text>
</comment>
<dbReference type="GO" id="GO:0000281">
    <property type="term" value="P:mitotic cytokinesis"/>
    <property type="evidence" value="ECO:0007669"/>
    <property type="project" value="InterPro"/>
</dbReference>
<keyword evidence="2" id="KW-1185">Reference proteome</keyword>